<dbReference type="Pfam" id="PF09588">
    <property type="entry name" value="YqaJ"/>
    <property type="match status" value="1"/>
</dbReference>
<keyword evidence="1" id="KW-0862">Zinc</keyword>
<dbReference type="Gene3D" id="3.90.320.10">
    <property type="match status" value="1"/>
</dbReference>
<protein>
    <recommendedName>
        <fullName evidence="2">SWIM-type domain-containing protein</fullName>
    </recommendedName>
</protein>
<accession>A0AAV0WKD8</accession>
<dbReference type="PROSITE" id="PS50966">
    <property type="entry name" value="ZF_SWIM"/>
    <property type="match status" value="1"/>
</dbReference>
<dbReference type="GO" id="GO:0008270">
    <property type="term" value="F:zinc ion binding"/>
    <property type="evidence" value="ECO:0007669"/>
    <property type="project" value="UniProtKB-KW"/>
</dbReference>
<dbReference type="PANTHER" id="PTHR39953">
    <property type="entry name" value="RE54151P"/>
    <property type="match status" value="1"/>
</dbReference>
<organism evidence="3 4">
    <name type="scientific">Macrosiphum euphorbiae</name>
    <name type="common">potato aphid</name>
    <dbReference type="NCBI Taxonomy" id="13131"/>
    <lineage>
        <taxon>Eukaryota</taxon>
        <taxon>Metazoa</taxon>
        <taxon>Ecdysozoa</taxon>
        <taxon>Arthropoda</taxon>
        <taxon>Hexapoda</taxon>
        <taxon>Insecta</taxon>
        <taxon>Pterygota</taxon>
        <taxon>Neoptera</taxon>
        <taxon>Paraneoptera</taxon>
        <taxon>Hemiptera</taxon>
        <taxon>Sternorrhyncha</taxon>
        <taxon>Aphidomorpha</taxon>
        <taxon>Aphidoidea</taxon>
        <taxon>Aphididae</taxon>
        <taxon>Macrosiphini</taxon>
        <taxon>Macrosiphum</taxon>
    </lineage>
</organism>
<dbReference type="InterPro" id="IPR019080">
    <property type="entry name" value="YqaJ_viral_recombinase"/>
</dbReference>
<dbReference type="AlphaFoldDB" id="A0AAV0WKD8"/>
<gene>
    <name evidence="3" type="ORF">MEUPH1_LOCUS11944</name>
</gene>
<dbReference type="PANTHER" id="PTHR39953:SF1">
    <property type="entry name" value="RE54151P"/>
    <property type="match status" value="1"/>
</dbReference>
<sequence>MTSNSIIKLSCIINFIDDKKIFSKGENSFECGYVKSFNYIPDVGILSGQVHASMKNKLYDVKIFFKDKNIEHASCTCPTGLTKCHHMVSLLLHGHNNISVTDISCSWSKKSVRENYEVLTIDDMYENNFKAVTDTHNIDFKALCFDKLTATNQTVGFSWFLSPEPPVEDLSDILLLENVLNSSEFRNSKNSVQMLSDICKLSFEQVKDIASKTIGQSANVKWCLSRKFRFTSSNFHKIIKSVKSNRYPNSLFKGLLGKYFVDGVKSIEWGKTHESIAIEEFEKANNSIVTKTGIWLHESGFLGASPDGLLFDENSSYCIEVKCPYKFRNEDLKIALSNSKDYIINFDLNKNDFVLNSNHEYYDQIQGQMHMTKMSSAILIIWTSKSLVAFKMYKDPNWSSNIDILLHFYHHKFIPYILTDNSFL</sequence>
<proteinExistence type="predicted"/>
<keyword evidence="1" id="KW-0863">Zinc-finger</keyword>
<evidence type="ECO:0000313" key="4">
    <source>
        <dbReference type="Proteomes" id="UP001160148"/>
    </source>
</evidence>
<dbReference type="CDD" id="cd22343">
    <property type="entry name" value="PDDEXK_lambda_exonuclease-like"/>
    <property type="match status" value="1"/>
</dbReference>
<evidence type="ECO:0000259" key="2">
    <source>
        <dbReference type="PROSITE" id="PS50966"/>
    </source>
</evidence>
<evidence type="ECO:0000313" key="3">
    <source>
        <dbReference type="EMBL" id="CAI6356188.1"/>
    </source>
</evidence>
<dbReference type="SUPFAM" id="SSF52980">
    <property type="entry name" value="Restriction endonuclease-like"/>
    <property type="match status" value="1"/>
</dbReference>
<dbReference type="InterPro" id="IPR007527">
    <property type="entry name" value="Znf_SWIM"/>
</dbReference>
<dbReference type="GO" id="GO:0006281">
    <property type="term" value="P:DNA repair"/>
    <property type="evidence" value="ECO:0007669"/>
    <property type="project" value="UniProtKB-ARBA"/>
</dbReference>
<keyword evidence="4" id="KW-1185">Reference proteome</keyword>
<feature type="domain" description="SWIM-type" evidence="2">
    <location>
        <begin position="59"/>
        <end position="95"/>
    </location>
</feature>
<dbReference type="InterPro" id="IPR011604">
    <property type="entry name" value="PDDEXK-like_dom_sf"/>
</dbReference>
<reference evidence="3 4" key="1">
    <citation type="submission" date="2023-01" db="EMBL/GenBank/DDBJ databases">
        <authorList>
            <person name="Whitehead M."/>
        </authorList>
    </citation>
    <scope>NUCLEOTIDE SEQUENCE [LARGE SCALE GENOMIC DNA]</scope>
</reference>
<keyword evidence="1" id="KW-0479">Metal-binding</keyword>
<dbReference type="Proteomes" id="UP001160148">
    <property type="component" value="Unassembled WGS sequence"/>
</dbReference>
<dbReference type="EMBL" id="CARXXK010000002">
    <property type="protein sequence ID" value="CAI6356188.1"/>
    <property type="molecule type" value="Genomic_DNA"/>
</dbReference>
<evidence type="ECO:0000256" key="1">
    <source>
        <dbReference type="PROSITE-ProRule" id="PRU00325"/>
    </source>
</evidence>
<comment type="caution">
    <text evidence="3">The sequence shown here is derived from an EMBL/GenBank/DDBJ whole genome shotgun (WGS) entry which is preliminary data.</text>
</comment>
<name>A0AAV0WKD8_9HEMI</name>
<dbReference type="InterPro" id="IPR011335">
    <property type="entry name" value="Restrct_endonuc-II-like"/>
</dbReference>